<gene>
    <name evidence="2" type="ORF">PBRASI_LOCUS6409</name>
</gene>
<accession>A0A9N9BUY4</accession>
<feature type="signal peptide" evidence="1">
    <location>
        <begin position="1"/>
        <end position="20"/>
    </location>
</feature>
<dbReference type="OrthoDB" id="2419552at2759"/>
<dbReference type="Proteomes" id="UP000789739">
    <property type="component" value="Unassembled WGS sequence"/>
</dbReference>
<evidence type="ECO:0000313" key="2">
    <source>
        <dbReference type="EMBL" id="CAG8576894.1"/>
    </source>
</evidence>
<sequence length="109" mass="11533">MKAQLVILLIVMCLAFECYAAPHPRDFCNIVLKGRNTHETGDGTSGCFGLDSSDPIKKVILGKAGSSFKLFSGFGCKGSVVRHGSSNKSFNPAVRANSVKLTCPSTPTP</sequence>
<proteinExistence type="predicted"/>
<keyword evidence="1" id="KW-0732">Signal</keyword>
<evidence type="ECO:0000256" key="1">
    <source>
        <dbReference type="SAM" id="SignalP"/>
    </source>
</evidence>
<name>A0A9N9BUY4_9GLOM</name>
<reference evidence="2" key="1">
    <citation type="submission" date="2021-06" db="EMBL/GenBank/DDBJ databases">
        <authorList>
            <person name="Kallberg Y."/>
            <person name="Tangrot J."/>
            <person name="Rosling A."/>
        </authorList>
    </citation>
    <scope>NUCLEOTIDE SEQUENCE</scope>
    <source>
        <strain evidence="2">BR232B</strain>
    </source>
</reference>
<organism evidence="2 3">
    <name type="scientific">Paraglomus brasilianum</name>
    <dbReference type="NCBI Taxonomy" id="144538"/>
    <lineage>
        <taxon>Eukaryota</taxon>
        <taxon>Fungi</taxon>
        <taxon>Fungi incertae sedis</taxon>
        <taxon>Mucoromycota</taxon>
        <taxon>Glomeromycotina</taxon>
        <taxon>Glomeromycetes</taxon>
        <taxon>Paraglomerales</taxon>
        <taxon>Paraglomeraceae</taxon>
        <taxon>Paraglomus</taxon>
    </lineage>
</organism>
<feature type="chain" id="PRO_5040507846" evidence="1">
    <location>
        <begin position="21"/>
        <end position="109"/>
    </location>
</feature>
<dbReference type="AlphaFoldDB" id="A0A9N9BUY4"/>
<comment type="caution">
    <text evidence="2">The sequence shown here is derived from an EMBL/GenBank/DDBJ whole genome shotgun (WGS) entry which is preliminary data.</text>
</comment>
<evidence type="ECO:0000313" key="3">
    <source>
        <dbReference type="Proteomes" id="UP000789739"/>
    </source>
</evidence>
<dbReference type="EMBL" id="CAJVPI010000846">
    <property type="protein sequence ID" value="CAG8576894.1"/>
    <property type="molecule type" value="Genomic_DNA"/>
</dbReference>
<protein>
    <submittedName>
        <fullName evidence="2">7165_t:CDS:1</fullName>
    </submittedName>
</protein>
<keyword evidence="3" id="KW-1185">Reference proteome</keyword>